<gene>
    <name evidence="1" type="ORF">SDC9_107284</name>
</gene>
<organism evidence="1">
    <name type="scientific">bioreactor metagenome</name>
    <dbReference type="NCBI Taxonomy" id="1076179"/>
    <lineage>
        <taxon>unclassified sequences</taxon>
        <taxon>metagenomes</taxon>
        <taxon>ecological metagenomes</taxon>
    </lineage>
</organism>
<accession>A0A645BB84</accession>
<comment type="caution">
    <text evidence="1">The sequence shown here is derived from an EMBL/GenBank/DDBJ whole genome shotgun (WGS) entry which is preliminary data.</text>
</comment>
<dbReference type="AlphaFoldDB" id="A0A645BB84"/>
<dbReference type="EMBL" id="VSSQ01017801">
    <property type="protein sequence ID" value="MPM60433.1"/>
    <property type="molecule type" value="Genomic_DNA"/>
</dbReference>
<sequence>MGERVFLRFVEIAHERACGGDGIRRVISAKSGERINVKMPLENIPCALRQKRTRAVLFKIVGGRDLPCEQLLHKERRLGDDLPRADAFQLVQQRNCGLFSIQLQEIELARGNIRISEPDDALPDGDGGNIAVLSLFEHAIFNDRAGGDDADDIPLHEPLCERRILHLLADGNLISLFNEFGDVIIHRMIGNPAHRRAFAQSAIASGKHKVEFFCGGFCILKEHLIEVPEAKEQQAIAIFFLEFEILPHHRRHRSRHSFLRLSVFTSAAAAAITAATATCARFGADAGVDLVVHRGEQG</sequence>
<reference evidence="1" key="1">
    <citation type="submission" date="2019-08" db="EMBL/GenBank/DDBJ databases">
        <authorList>
            <person name="Kucharzyk K."/>
            <person name="Murdoch R.W."/>
            <person name="Higgins S."/>
            <person name="Loffler F."/>
        </authorList>
    </citation>
    <scope>NUCLEOTIDE SEQUENCE</scope>
</reference>
<protein>
    <submittedName>
        <fullName evidence="1">Uncharacterized protein</fullName>
    </submittedName>
</protein>
<evidence type="ECO:0000313" key="1">
    <source>
        <dbReference type="EMBL" id="MPM60433.1"/>
    </source>
</evidence>
<proteinExistence type="predicted"/>
<dbReference type="AntiFam" id="ANF00084">
    <property type="entry name" value="Shadow ORF (opposite mutS)"/>
</dbReference>
<name>A0A645BB84_9ZZZZ</name>